<organism evidence="3">
    <name type="scientific">Hordeum vulgare subsp. vulgare</name>
    <name type="common">Domesticated barley</name>
    <dbReference type="NCBI Taxonomy" id="112509"/>
    <lineage>
        <taxon>Eukaryota</taxon>
        <taxon>Viridiplantae</taxon>
        <taxon>Streptophyta</taxon>
        <taxon>Embryophyta</taxon>
        <taxon>Tracheophyta</taxon>
        <taxon>Spermatophyta</taxon>
        <taxon>Magnoliopsida</taxon>
        <taxon>Liliopsida</taxon>
        <taxon>Poales</taxon>
        <taxon>Poaceae</taxon>
        <taxon>BOP clade</taxon>
        <taxon>Pooideae</taxon>
        <taxon>Triticodae</taxon>
        <taxon>Triticeae</taxon>
        <taxon>Hordeinae</taxon>
        <taxon>Hordeum</taxon>
    </lineage>
</organism>
<evidence type="ECO:0000313" key="3">
    <source>
        <dbReference type="EMBL" id="BAJ88255.1"/>
    </source>
</evidence>
<reference evidence="3" key="1">
    <citation type="journal article" date="2011" name="Plant Physiol.">
        <title>Comprehensive sequence analysis of 24,783 barley full-length cDNAs derived from 12 clone libraries.</title>
        <authorList>
            <person name="Matsumoto T."/>
            <person name="Tanaka T."/>
            <person name="Sakai H."/>
            <person name="Amano N."/>
            <person name="Kanamori H."/>
            <person name="Kurita K."/>
            <person name="Kikuta A."/>
            <person name="Kamiya K."/>
            <person name="Yamamoto M."/>
            <person name="Ikawa H."/>
            <person name="Fujii N."/>
            <person name="Hori K."/>
            <person name="Itoh T."/>
            <person name="Sato K."/>
        </authorList>
    </citation>
    <scope>NUCLEOTIDE SEQUENCE</scope>
    <source>
        <tissue evidence="3">Shoot</tissue>
    </source>
</reference>
<dbReference type="OrthoDB" id="1939605at2759"/>
<reference evidence="5" key="2">
    <citation type="journal article" date="2012" name="Nature">
        <title>A physical, genetic and functional sequence assembly of the barley genome.</title>
        <authorList>
            <consortium name="The International Barley Genome Sequencing Consortium"/>
            <person name="Mayer K.F."/>
            <person name="Waugh R."/>
            <person name="Brown J.W."/>
            <person name="Schulman A."/>
            <person name="Langridge P."/>
            <person name="Platzer M."/>
            <person name="Fincher G.B."/>
            <person name="Muehlbauer G.J."/>
            <person name="Sato K."/>
            <person name="Close T.J."/>
            <person name="Wise R.P."/>
            <person name="Stein N."/>
        </authorList>
    </citation>
    <scope>NUCLEOTIDE SEQUENCE [LARGE SCALE GENOMIC DNA]</scope>
    <source>
        <strain evidence="5">cv. Morex</strain>
    </source>
</reference>
<dbReference type="PANTHER" id="PTHR35546:SF103">
    <property type="entry name" value="F-BOX DOMAIN-CONTAINING PROTEIN"/>
    <property type="match status" value="1"/>
</dbReference>
<evidence type="ECO:0000256" key="1">
    <source>
        <dbReference type="SAM" id="MobiDB-lite"/>
    </source>
</evidence>
<dbReference type="Proteomes" id="UP000011116">
    <property type="component" value="Chromosome 4H"/>
</dbReference>
<dbReference type="KEGG" id="hvg:123448409"/>
<dbReference type="Gramene" id="HORVU.MOREX.r3.4HG0363190.1">
    <property type="protein sequence ID" value="HORVU.MOREX.r3.4HG0363190.1"/>
    <property type="gene ID" value="HORVU.MOREX.r3.4HG0363190"/>
</dbReference>
<dbReference type="AlphaFoldDB" id="F2CZI4"/>
<evidence type="ECO:0000259" key="2">
    <source>
        <dbReference type="SMART" id="SM00256"/>
    </source>
</evidence>
<dbReference type="RefSeq" id="XP_044981200.1">
    <property type="nucleotide sequence ID" value="XM_045125265.1"/>
</dbReference>
<keyword evidence="5" id="KW-1185">Reference proteome</keyword>
<dbReference type="InterPro" id="IPR001810">
    <property type="entry name" value="F-box_dom"/>
</dbReference>
<feature type="region of interest" description="Disordered" evidence="1">
    <location>
        <begin position="1"/>
        <end position="60"/>
    </location>
</feature>
<feature type="domain" description="F-box" evidence="2">
    <location>
        <begin position="61"/>
        <end position="98"/>
    </location>
</feature>
<reference evidence="4" key="3">
    <citation type="submission" date="2020-10" db="EMBL/GenBank/DDBJ databases">
        <authorList>
            <person name="Scholz U."/>
            <person name="Mascher M."/>
            <person name="Fiebig A."/>
        </authorList>
    </citation>
    <scope>NUCLEOTIDE SEQUENCE [LARGE SCALE GENOMIC DNA]</scope>
    <source>
        <strain evidence="4">cv. Morex</strain>
    </source>
</reference>
<dbReference type="Pfam" id="PF00646">
    <property type="entry name" value="F-box"/>
    <property type="match status" value="1"/>
</dbReference>
<protein>
    <submittedName>
        <fullName evidence="3">Predicted protein</fullName>
    </submittedName>
</protein>
<sequence length="157" mass="17645">MMPPGGSEHGRTGEEQNQNHLPAIRRRDESHPASLFPAVASQKQRKKRKPASAAAESVSEGPLVEILARLPYRSLCRFQCVSKQWRQLCSDTIKTIKRAPQTLAGFFHNRLADNLCFSNLSGGRPLVDASLPFLRGRYHRFKLQQCSTSLLLCKCWG</sequence>
<gene>
    <name evidence="4" type="primary">LOC123448409</name>
</gene>
<evidence type="ECO:0000313" key="5">
    <source>
        <dbReference type="Proteomes" id="UP000011116"/>
    </source>
</evidence>
<dbReference type="PANTHER" id="PTHR35546">
    <property type="entry name" value="F-BOX PROTEIN INTERACTION DOMAIN PROTEIN-RELATED"/>
    <property type="match status" value="1"/>
</dbReference>
<dbReference type="RefSeq" id="XP_044981202.1">
    <property type="nucleotide sequence ID" value="XM_045125267.1"/>
</dbReference>
<dbReference type="EnsemblPlants" id="HORVU.MOREX.r3.4HG0363190.1">
    <property type="protein sequence ID" value="HORVU.MOREX.r3.4HG0363190.1"/>
    <property type="gene ID" value="HORVU.MOREX.r3.4HG0363190"/>
</dbReference>
<accession>F2CZI4</accession>
<name>F2CZI4_HORVV</name>
<evidence type="ECO:0000313" key="4">
    <source>
        <dbReference type="EnsemblPlants" id="HORVU.MOREX.r3.4HG0363190.1"/>
    </source>
</evidence>
<dbReference type="EMBL" id="AK357040">
    <property type="protein sequence ID" value="BAJ88255.1"/>
    <property type="molecule type" value="mRNA"/>
</dbReference>
<dbReference type="RefSeq" id="XP_044981201.1">
    <property type="nucleotide sequence ID" value="XM_045125266.1"/>
</dbReference>
<dbReference type="SMART" id="SM00256">
    <property type="entry name" value="FBOX"/>
    <property type="match status" value="1"/>
</dbReference>
<proteinExistence type="evidence at transcript level"/>
<dbReference type="GeneID" id="123448409"/>
<dbReference type="SUPFAM" id="SSF81383">
    <property type="entry name" value="F-box domain"/>
    <property type="match status" value="1"/>
</dbReference>
<dbReference type="InterPro" id="IPR055290">
    <property type="entry name" value="At3g26010-like"/>
</dbReference>
<dbReference type="Gene3D" id="1.20.1280.50">
    <property type="match status" value="1"/>
</dbReference>
<reference evidence="4" key="4">
    <citation type="submission" date="2022-01" db="UniProtKB">
        <authorList>
            <consortium name="EnsemblPlants"/>
        </authorList>
    </citation>
    <scope>IDENTIFICATION</scope>
    <source>
        <strain evidence="4">subsp. vulgare</strain>
    </source>
</reference>
<dbReference type="InterPro" id="IPR036047">
    <property type="entry name" value="F-box-like_dom_sf"/>
</dbReference>